<reference evidence="10" key="1">
    <citation type="submission" date="2021-01" db="EMBL/GenBank/DDBJ databases">
        <authorList>
            <person name="Corre E."/>
            <person name="Pelletier E."/>
            <person name="Niang G."/>
            <person name="Scheremetjew M."/>
            <person name="Finn R."/>
            <person name="Kale V."/>
            <person name="Holt S."/>
            <person name="Cochrane G."/>
            <person name="Meng A."/>
            <person name="Brown T."/>
            <person name="Cohen L."/>
        </authorList>
    </citation>
    <scope>NUCLEOTIDE SEQUENCE</scope>
    <source>
        <strain evidence="10">CCMP3105</strain>
    </source>
</reference>
<keyword evidence="3" id="KW-0109">Calcium transport</keyword>
<comment type="subcellular location">
    <subcellularLocation>
        <location evidence="2">Cell membrane</location>
        <topology evidence="2">Multi-pass membrane protein</topology>
    </subcellularLocation>
    <subcellularLocation>
        <location evidence="1">Cytoplasmic vesicle</location>
    </subcellularLocation>
</comment>
<evidence type="ECO:0000256" key="8">
    <source>
        <dbReference type="SAM" id="Phobius"/>
    </source>
</evidence>
<keyword evidence="7" id="KW-0968">Cytoplasmic vesicle</keyword>
<dbReference type="PRINTS" id="PR01433">
    <property type="entry name" value="POLYCYSTIN2"/>
</dbReference>
<dbReference type="PANTHER" id="PTHR10877:SF183">
    <property type="entry name" value="AT14535P-RELATED"/>
    <property type="match status" value="1"/>
</dbReference>
<evidence type="ECO:0000256" key="4">
    <source>
        <dbReference type="ARBA" id="ARBA00022692"/>
    </source>
</evidence>
<dbReference type="AlphaFoldDB" id="A0A7S4VIU8"/>
<keyword evidence="4 8" id="KW-0812">Transmembrane</keyword>
<evidence type="ECO:0000313" key="10">
    <source>
        <dbReference type="EMBL" id="CAE4613503.1"/>
    </source>
</evidence>
<dbReference type="InterPro" id="IPR011992">
    <property type="entry name" value="EF-hand-dom_pair"/>
</dbReference>
<feature type="transmembrane region" description="Helical" evidence="8">
    <location>
        <begin position="481"/>
        <end position="507"/>
    </location>
</feature>
<sequence length="822" mass="93782">MEATYRLSARDRARLRHIFQAEDKAGLGKVSISDLKPMLAKAEEKTVTDAEVEVLRLRLGLSDRDDVMISFEDFAKAFGYSMAQKQAEAKKQMSDLQRDSLANQQDQMKAEQYVQINGVPVPAVTAYLRKELDETAACLQLPQACTIFLFFFLSVTWHFNYDRLHAVDQAITWDIKENANFAFSGIVPFENGRMGHKNIEDVNSIADFWSWMNMGIVPLFWPQGWDVNEVRLNVGSHCYGSREAISGWGSYGLLDGNYSSAGDPSYNGRCPEDFEVTPPEDTQQLLGDQSGFDGTYLFYHKIIGGVRLRQERTPLIACSTPVQEMQGTVFKGRCVGNEDYWLKPELHRGLRIREDHVNQPGGETIHLPSMMSQLRLREELRELEDRAWFSPQTAKIELLFTTYNANEDLVTATYIMFFLNRGGHIHKIVEPVSFVLDVYASWHMYVADIGWAALVVKLFLEETWEIIKHMRQLGCARGLFVYMNLSNAVDWASILFSLFLAIFWIIYMQNLQDLREHLLSANAGITGSWANRADREAFFDMVDARVWETLSLRTALAIYPFVIVSRFFKAFSSQPRLAMVTKTLAKASTDIFHFVVVFGTVFIIFAVSAMILWGQELEDFANEARSLMTVFRIVLGDYDWEALHSVGRPQAYAWFWTFIWLVNLVMLNMLLAIIMDVYTDVKAGIGNSAETLWSQSIEIWRRWRDVSMGRSVSLKKILKALDPTDLDDEEEEEEDQEEIPPLFPDTMCERVPGMGSDQATSILAEAHRLKVANERSSDTLSDAMVRISKIDQRTNIMAEHIARFIQVQNLQHGEVGKASVVL</sequence>
<keyword evidence="5 8" id="KW-1133">Transmembrane helix</keyword>
<feature type="transmembrane region" description="Helical" evidence="8">
    <location>
        <begin position="653"/>
        <end position="674"/>
    </location>
</feature>
<proteinExistence type="predicted"/>
<dbReference type="Gene3D" id="1.10.238.10">
    <property type="entry name" value="EF-hand"/>
    <property type="match status" value="1"/>
</dbReference>
<dbReference type="GO" id="GO:0005509">
    <property type="term" value="F:calcium ion binding"/>
    <property type="evidence" value="ECO:0007669"/>
    <property type="project" value="InterPro"/>
</dbReference>
<dbReference type="InterPro" id="IPR003915">
    <property type="entry name" value="PKD_2"/>
</dbReference>
<evidence type="ECO:0000256" key="2">
    <source>
        <dbReference type="ARBA" id="ARBA00004651"/>
    </source>
</evidence>
<dbReference type="GO" id="GO:0031410">
    <property type="term" value="C:cytoplasmic vesicle"/>
    <property type="evidence" value="ECO:0007669"/>
    <property type="project" value="UniProtKB-SubCell"/>
</dbReference>
<dbReference type="SUPFAM" id="SSF47473">
    <property type="entry name" value="EF-hand"/>
    <property type="match status" value="1"/>
</dbReference>
<evidence type="ECO:0000256" key="1">
    <source>
        <dbReference type="ARBA" id="ARBA00004541"/>
    </source>
</evidence>
<dbReference type="GO" id="GO:0005886">
    <property type="term" value="C:plasma membrane"/>
    <property type="evidence" value="ECO:0007669"/>
    <property type="project" value="UniProtKB-SubCell"/>
</dbReference>
<dbReference type="PROSITE" id="PS50222">
    <property type="entry name" value="EF_HAND_2"/>
    <property type="match status" value="1"/>
</dbReference>
<keyword evidence="3" id="KW-0107">Calcium channel</keyword>
<evidence type="ECO:0000256" key="3">
    <source>
        <dbReference type="ARBA" id="ARBA00022673"/>
    </source>
</evidence>
<gene>
    <name evidence="10" type="ORF">AMON00008_LOCUS35003</name>
</gene>
<feature type="transmembrane region" description="Helical" evidence="8">
    <location>
        <begin position="591"/>
        <end position="613"/>
    </location>
</feature>
<dbReference type="Pfam" id="PF08016">
    <property type="entry name" value="PKD_channel"/>
    <property type="match status" value="1"/>
</dbReference>
<accession>A0A7S4VIU8</accession>
<keyword evidence="3" id="KW-0407">Ion channel</keyword>
<protein>
    <recommendedName>
        <fullName evidence="9">EF-hand domain-containing protein</fullName>
    </recommendedName>
</protein>
<dbReference type="Gene3D" id="1.10.287.70">
    <property type="match status" value="1"/>
</dbReference>
<organism evidence="10">
    <name type="scientific">Alexandrium monilatum</name>
    <dbReference type="NCBI Taxonomy" id="311494"/>
    <lineage>
        <taxon>Eukaryota</taxon>
        <taxon>Sar</taxon>
        <taxon>Alveolata</taxon>
        <taxon>Dinophyceae</taxon>
        <taxon>Gonyaulacales</taxon>
        <taxon>Pyrocystaceae</taxon>
        <taxon>Alexandrium</taxon>
    </lineage>
</organism>
<keyword evidence="6 8" id="KW-0472">Membrane</keyword>
<dbReference type="GO" id="GO:0005262">
    <property type="term" value="F:calcium channel activity"/>
    <property type="evidence" value="ECO:0007669"/>
    <property type="project" value="UniProtKB-KW"/>
</dbReference>
<name>A0A7S4VIU8_9DINO</name>
<dbReference type="InterPro" id="IPR002048">
    <property type="entry name" value="EF_hand_dom"/>
</dbReference>
<dbReference type="InterPro" id="IPR051223">
    <property type="entry name" value="Polycystin"/>
</dbReference>
<dbReference type="PANTHER" id="PTHR10877">
    <property type="entry name" value="POLYCYSTIN FAMILY MEMBER"/>
    <property type="match status" value="1"/>
</dbReference>
<dbReference type="InterPro" id="IPR013122">
    <property type="entry name" value="PKD1_2_channel"/>
</dbReference>
<evidence type="ECO:0000259" key="9">
    <source>
        <dbReference type="PROSITE" id="PS50222"/>
    </source>
</evidence>
<dbReference type="EMBL" id="HBNR01050060">
    <property type="protein sequence ID" value="CAE4613503.1"/>
    <property type="molecule type" value="Transcribed_RNA"/>
</dbReference>
<evidence type="ECO:0000256" key="7">
    <source>
        <dbReference type="ARBA" id="ARBA00023329"/>
    </source>
</evidence>
<keyword evidence="3" id="KW-0106">Calcium</keyword>
<evidence type="ECO:0000256" key="5">
    <source>
        <dbReference type="ARBA" id="ARBA00022989"/>
    </source>
</evidence>
<keyword evidence="3" id="KW-0813">Transport</keyword>
<evidence type="ECO:0000256" key="6">
    <source>
        <dbReference type="ARBA" id="ARBA00023136"/>
    </source>
</evidence>
<feature type="domain" description="EF-hand" evidence="9">
    <location>
        <begin position="10"/>
        <end position="45"/>
    </location>
</feature>
<keyword evidence="3" id="KW-0406">Ion transport</keyword>